<feature type="transmembrane region" description="Helical" evidence="1">
    <location>
        <begin position="43"/>
        <end position="68"/>
    </location>
</feature>
<dbReference type="Pfam" id="PF20349">
    <property type="entry name" value="DUF6644"/>
    <property type="match status" value="1"/>
</dbReference>
<keyword evidence="1" id="KW-0812">Transmembrane</keyword>
<reference evidence="4" key="1">
    <citation type="journal article" date="2019" name="Int. J. Syst. Evol. Microbiol.">
        <title>The Global Catalogue of Microorganisms (GCM) 10K type strain sequencing project: providing services to taxonomists for standard genome sequencing and annotation.</title>
        <authorList>
            <consortium name="The Broad Institute Genomics Platform"/>
            <consortium name="The Broad Institute Genome Sequencing Center for Infectious Disease"/>
            <person name="Wu L."/>
            <person name="Ma J."/>
        </authorList>
    </citation>
    <scope>NUCLEOTIDE SEQUENCE [LARGE SCALE GENOMIC DNA]</scope>
    <source>
        <strain evidence="4">NBRC 103632</strain>
    </source>
</reference>
<keyword evidence="1" id="KW-1133">Transmembrane helix</keyword>
<keyword evidence="4" id="KW-1185">Reference proteome</keyword>
<sequence length="273" mass="28303">MTVNLRDLAPSIQPAVDAIAAIPVIRYVNETAWIFAVVETGHLLFLAILGGSVLGLNLRLLGLILPGMSNRDVERALHPWYVTGVVGTIVTGVAMAITVARTLLPSGAFFIKMVALAAAILLSHVVARQVRSGRMALPENAIFGLALLLWSGSLLLFATTQGLNSGAMLIGLAGAGILAAASQPRHRPAIIGLFVVAFGAWFFALDGISDEGHLAGWAGNALLAATVVPALGAGVRDIRAGSHQADVSMKVTAFASTLAWVTVAAAGRWIGFS</sequence>
<dbReference type="Proteomes" id="UP001595957">
    <property type="component" value="Unassembled WGS sequence"/>
</dbReference>
<proteinExistence type="predicted"/>
<dbReference type="InterPro" id="IPR046586">
    <property type="entry name" value="DUF6644"/>
</dbReference>
<protein>
    <submittedName>
        <fullName evidence="3">DUF6644 family protein</fullName>
    </submittedName>
</protein>
<feature type="transmembrane region" description="Helical" evidence="1">
    <location>
        <begin position="163"/>
        <end position="182"/>
    </location>
</feature>
<dbReference type="RefSeq" id="WP_380804919.1">
    <property type="nucleotide sequence ID" value="NZ_JBHSFZ010000025.1"/>
</dbReference>
<evidence type="ECO:0000256" key="1">
    <source>
        <dbReference type="SAM" id="Phobius"/>
    </source>
</evidence>
<accession>A0ABV9F103</accession>
<feature type="domain" description="DUF6644" evidence="2">
    <location>
        <begin position="39"/>
        <end position="134"/>
    </location>
</feature>
<evidence type="ECO:0000313" key="3">
    <source>
        <dbReference type="EMBL" id="MFC4594883.1"/>
    </source>
</evidence>
<dbReference type="EMBL" id="JBHSFZ010000025">
    <property type="protein sequence ID" value="MFC4594883.1"/>
    <property type="molecule type" value="Genomic_DNA"/>
</dbReference>
<evidence type="ECO:0000259" key="2">
    <source>
        <dbReference type="Pfam" id="PF20349"/>
    </source>
</evidence>
<gene>
    <name evidence="3" type="ORF">ACFO3E_11870</name>
</gene>
<evidence type="ECO:0000313" key="4">
    <source>
        <dbReference type="Proteomes" id="UP001595957"/>
    </source>
</evidence>
<feature type="transmembrane region" description="Helical" evidence="1">
    <location>
        <begin position="80"/>
        <end position="103"/>
    </location>
</feature>
<organism evidence="3 4">
    <name type="scientific">Sphingobium tyrosinilyticum</name>
    <dbReference type="NCBI Taxonomy" id="2715436"/>
    <lineage>
        <taxon>Bacteria</taxon>
        <taxon>Pseudomonadati</taxon>
        <taxon>Pseudomonadota</taxon>
        <taxon>Alphaproteobacteria</taxon>
        <taxon>Sphingomonadales</taxon>
        <taxon>Sphingomonadaceae</taxon>
        <taxon>Sphingobium</taxon>
    </lineage>
</organism>
<name>A0ABV9F103_9SPHN</name>
<feature type="transmembrane region" description="Helical" evidence="1">
    <location>
        <begin position="189"/>
        <end position="208"/>
    </location>
</feature>
<feature type="transmembrane region" description="Helical" evidence="1">
    <location>
        <begin position="214"/>
        <end position="235"/>
    </location>
</feature>
<feature type="transmembrane region" description="Helical" evidence="1">
    <location>
        <begin position="109"/>
        <end position="127"/>
    </location>
</feature>
<keyword evidence="1" id="KW-0472">Membrane</keyword>
<feature type="transmembrane region" description="Helical" evidence="1">
    <location>
        <begin position="139"/>
        <end position="157"/>
    </location>
</feature>
<comment type="caution">
    <text evidence="3">The sequence shown here is derived from an EMBL/GenBank/DDBJ whole genome shotgun (WGS) entry which is preliminary data.</text>
</comment>
<feature type="transmembrane region" description="Helical" evidence="1">
    <location>
        <begin position="247"/>
        <end position="270"/>
    </location>
</feature>